<sequence>MTSIYERALGTDFQKLHPELQQKFALHSAQNKAAISRGVMTEIAGGSALVKPFLKLGEKRKLTFTERGENIPFTLENYAYQDAFGRETVAWIRKFQFQEAVRHFDATMIYSNERGSIVDYLGNIQELAADIWLTVTENGGIHMQSSSLRFIKGKFALPIPDLVAGLAEVTEWYDDEKECFFIEVHVKNPLFGTIFSYSGTFEIEYVDLEEIPSGVKPMRETRIE</sequence>
<feature type="domain" description="DUF4166" evidence="1">
    <location>
        <begin position="16"/>
        <end position="201"/>
    </location>
</feature>
<name>A0A366XVY2_9BACI</name>
<evidence type="ECO:0000313" key="2">
    <source>
        <dbReference type="EMBL" id="RBW68919.1"/>
    </source>
</evidence>
<organism evidence="2 3">
    <name type="scientific">Bacillus taeanensis</name>
    <dbReference type="NCBI Taxonomy" id="273032"/>
    <lineage>
        <taxon>Bacteria</taxon>
        <taxon>Bacillati</taxon>
        <taxon>Bacillota</taxon>
        <taxon>Bacilli</taxon>
        <taxon>Bacillales</taxon>
        <taxon>Bacillaceae</taxon>
        <taxon>Bacillus</taxon>
    </lineage>
</organism>
<dbReference type="OrthoDB" id="2448833at2"/>
<dbReference type="InterPro" id="IPR025311">
    <property type="entry name" value="DUF4166"/>
</dbReference>
<proteinExistence type="predicted"/>
<evidence type="ECO:0000259" key="1">
    <source>
        <dbReference type="Pfam" id="PF13761"/>
    </source>
</evidence>
<protein>
    <submittedName>
        <fullName evidence="2">DUF4166 domain-containing protein</fullName>
    </submittedName>
</protein>
<comment type="caution">
    <text evidence="2">The sequence shown here is derived from an EMBL/GenBank/DDBJ whole genome shotgun (WGS) entry which is preliminary data.</text>
</comment>
<reference evidence="2 3" key="1">
    <citation type="submission" date="2018-07" db="EMBL/GenBank/DDBJ databases">
        <title>Lottiidibacillus patelloidae gen. nov., sp. nov., isolated from the intestinal tract of a marine limpet and the reclassification of B. taeanensis BH030017T, B. algicola KMM 3737T and B. hwajinpoensis SW-72T as genus Lottiidibacillus.</title>
        <authorList>
            <person name="Liu R."/>
            <person name="Huang Z."/>
        </authorList>
    </citation>
    <scope>NUCLEOTIDE SEQUENCE [LARGE SCALE GENOMIC DNA]</scope>
    <source>
        <strain evidence="2 3">BH030017</strain>
    </source>
</reference>
<accession>A0A366XVY2</accession>
<dbReference type="AlphaFoldDB" id="A0A366XVY2"/>
<dbReference type="EMBL" id="QOCW01000015">
    <property type="protein sequence ID" value="RBW68919.1"/>
    <property type="molecule type" value="Genomic_DNA"/>
</dbReference>
<dbReference type="Proteomes" id="UP000253314">
    <property type="component" value="Unassembled WGS sequence"/>
</dbReference>
<evidence type="ECO:0000313" key="3">
    <source>
        <dbReference type="Proteomes" id="UP000253314"/>
    </source>
</evidence>
<gene>
    <name evidence="2" type="ORF">DS031_14385</name>
</gene>
<dbReference type="RefSeq" id="WP_113806773.1">
    <property type="nucleotide sequence ID" value="NZ_QOCW01000015.1"/>
</dbReference>
<keyword evidence="3" id="KW-1185">Reference proteome</keyword>
<dbReference type="Pfam" id="PF13761">
    <property type="entry name" value="DUF4166"/>
    <property type="match status" value="1"/>
</dbReference>